<reference evidence="3 4" key="1">
    <citation type="submission" date="2024-03" db="EMBL/GenBank/DDBJ databases">
        <title>Draft genome sequence of Pseudonocardia nematodicida JCM 31783.</title>
        <authorList>
            <person name="Butdee W."/>
            <person name="Duangmal K."/>
        </authorList>
    </citation>
    <scope>NUCLEOTIDE SEQUENCE [LARGE SCALE GENOMIC DNA]</scope>
    <source>
        <strain evidence="3 4">JCM 31783</strain>
    </source>
</reference>
<evidence type="ECO:0000313" key="4">
    <source>
        <dbReference type="Proteomes" id="UP001494902"/>
    </source>
</evidence>
<dbReference type="PANTHER" id="PTHR31157">
    <property type="entry name" value="SCP DOMAIN-CONTAINING PROTEIN"/>
    <property type="match status" value="1"/>
</dbReference>
<feature type="compositionally biased region" description="Basic and acidic residues" evidence="1">
    <location>
        <begin position="195"/>
        <end position="212"/>
    </location>
</feature>
<protein>
    <submittedName>
        <fullName evidence="3">CAP domain-containing protein</fullName>
    </submittedName>
</protein>
<dbReference type="RefSeq" id="WP_349301881.1">
    <property type="nucleotide sequence ID" value="NZ_JBEDNQ010000017.1"/>
</dbReference>
<evidence type="ECO:0000256" key="1">
    <source>
        <dbReference type="SAM" id="MobiDB-lite"/>
    </source>
</evidence>
<dbReference type="Gene3D" id="3.40.33.10">
    <property type="entry name" value="CAP"/>
    <property type="match status" value="1"/>
</dbReference>
<dbReference type="SUPFAM" id="SSF55797">
    <property type="entry name" value="PR-1-like"/>
    <property type="match status" value="1"/>
</dbReference>
<accession>A0ABV1KLW6</accession>
<dbReference type="Pfam" id="PF00188">
    <property type="entry name" value="CAP"/>
    <property type="match status" value="1"/>
</dbReference>
<feature type="region of interest" description="Disordered" evidence="1">
    <location>
        <begin position="125"/>
        <end position="159"/>
    </location>
</feature>
<proteinExistence type="predicted"/>
<dbReference type="InterPro" id="IPR035940">
    <property type="entry name" value="CAP_sf"/>
</dbReference>
<dbReference type="Proteomes" id="UP001494902">
    <property type="component" value="Unassembled WGS sequence"/>
</dbReference>
<dbReference type="CDD" id="cd05379">
    <property type="entry name" value="CAP_bacterial"/>
    <property type="match status" value="1"/>
</dbReference>
<organism evidence="3 4">
    <name type="scientific">Pseudonocardia nematodicida</name>
    <dbReference type="NCBI Taxonomy" id="1206997"/>
    <lineage>
        <taxon>Bacteria</taxon>
        <taxon>Bacillati</taxon>
        <taxon>Actinomycetota</taxon>
        <taxon>Actinomycetes</taxon>
        <taxon>Pseudonocardiales</taxon>
        <taxon>Pseudonocardiaceae</taxon>
        <taxon>Pseudonocardia</taxon>
    </lineage>
</organism>
<sequence>MTLPVTRRRAPRPARRVLGGVGAGAMLAMTAPLAPLGASLPDPGTGERTAPLRLAGAASTALPTADALTAGPGPAALADVPDALDIASAARMALAVVPPDPGSAASAALAALDSYRDATAAARSAAAGADGAGGGAGDRADDRSTTGPRPAAPAPSAGLSGELARVVELTNAQRSAAGCGALRVDPRINAAAQGHSEDMARNGYFDHDSRDGRDFADRISEAGYPSPGAENIAMGQPDAESVVQAWMDSPGHRANILNCSLTTIGVGLADGYWTQNFGR</sequence>
<gene>
    <name evidence="3" type="ORF">WIS52_30485</name>
</gene>
<feature type="region of interest" description="Disordered" evidence="1">
    <location>
        <begin position="193"/>
        <end position="212"/>
    </location>
</feature>
<evidence type="ECO:0000259" key="2">
    <source>
        <dbReference type="Pfam" id="PF00188"/>
    </source>
</evidence>
<keyword evidence="4" id="KW-1185">Reference proteome</keyword>
<dbReference type="InterPro" id="IPR014044">
    <property type="entry name" value="CAP_dom"/>
</dbReference>
<name>A0ABV1KLW6_9PSEU</name>
<dbReference type="PANTHER" id="PTHR31157:SF1">
    <property type="entry name" value="SCP DOMAIN-CONTAINING PROTEIN"/>
    <property type="match status" value="1"/>
</dbReference>
<feature type="compositionally biased region" description="Low complexity" evidence="1">
    <location>
        <begin position="145"/>
        <end position="158"/>
    </location>
</feature>
<dbReference type="EMBL" id="JBEDNQ010000017">
    <property type="protein sequence ID" value="MEQ3554812.1"/>
    <property type="molecule type" value="Genomic_DNA"/>
</dbReference>
<feature type="domain" description="SCP" evidence="2">
    <location>
        <begin position="168"/>
        <end position="276"/>
    </location>
</feature>
<evidence type="ECO:0000313" key="3">
    <source>
        <dbReference type="EMBL" id="MEQ3554812.1"/>
    </source>
</evidence>
<comment type="caution">
    <text evidence="3">The sequence shown here is derived from an EMBL/GenBank/DDBJ whole genome shotgun (WGS) entry which is preliminary data.</text>
</comment>